<evidence type="ECO:0000256" key="1">
    <source>
        <dbReference type="SAM" id="SignalP"/>
    </source>
</evidence>
<evidence type="ECO:0000313" key="3">
    <source>
        <dbReference type="Proteomes" id="UP000662747"/>
    </source>
</evidence>
<accession>A0ABX7P7K7</accession>
<keyword evidence="1" id="KW-0732">Signal</keyword>
<dbReference type="EMBL" id="CP071090">
    <property type="protein sequence ID" value="QSQ26448.1"/>
    <property type="molecule type" value="Genomic_DNA"/>
</dbReference>
<feature type="signal peptide" evidence="1">
    <location>
        <begin position="1"/>
        <end position="24"/>
    </location>
</feature>
<reference evidence="2 3" key="1">
    <citation type="submission" date="2021-02" db="EMBL/GenBank/DDBJ databases">
        <title>De Novo genome assembly of isolated myxobacteria.</title>
        <authorList>
            <person name="Stevens D.C."/>
        </authorList>
    </citation>
    <scope>NUCLEOTIDE SEQUENCE [LARGE SCALE GENOMIC DNA]</scope>
    <source>
        <strain evidence="3">SCPEA02</strain>
    </source>
</reference>
<dbReference type="RefSeq" id="WP_206727995.1">
    <property type="nucleotide sequence ID" value="NZ_CP071090.1"/>
</dbReference>
<proteinExistence type="predicted"/>
<evidence type="ECO:0000313" key="2">
    <source>
        <dbReference type="EMBL" id="QSQ26448.1"/>
    </source>
</evidence>
<sequence>MTASRPRSVWLLALALMCACRASAPQPAPRLSETPLPEVFGPIGWSTTAADLRARFPEAEVSESEPSPMSGSSVADGGDALAVEVTATGAHLAPFGTVEIRVMGFVGHPAAVLVIQRTDNPGNECYPDGYTEEQKEACQDRLDRERSAVYDAVASRLIARYGPGKLGHLESEALLTEEDPVEPGQSERTWELPGLDLRLARGMDPRYHMPMMVRLVAVRDGSYHYW</sequence>
<keyword evidence="3" id="KW-1185">Reference proteome</keyword>
<feature type="chain" id="PRO_5046798348" description="Lipoprotein" evidence="1">
    <location>
        <begin position="25"/>
        <end position="226"/>
    </location>
</feature>
<gene>
    <name evidence="2" type="ORF">JY651_16610</name>
</gene>
<organism evidence="2 3">
    <name type="scientific">Pyxidicoccus parkwayensis</name>
    <dbReference type="NCBI Taxonomy" id="2813578"/>
    <lineage>
        <taxon>Bacteria</taxon>
        <taxon>Pseudomonadati</taxon>
        <taxon>Myxococcota</taxon>
        <taxon>Myxococcia</taxon>
        <taxon>Myxococcales</taxon>
        <taxon>Cystobacterineae</taxon>
        <taxon>Myxococcaceae</taxon>
        <taxon>Pyxidicoccus</taxon>
    </lineage>
</organism>
<evidence type="ECO:0008006" key="4">
    <source>
        <dbReference type="Google" id="ProtNLM"/>
    </source>
</evidence>
<dbReference type="PROSITE" id="PS51257">
    <property type="entry name" value="PROKAR_LIPOPROTEIN"/>
    <property type="match status" value="1"/>
</dbReference>
<name>A0ABX7P7K7_9BACT</name>
<dbReference type="Proteomes" id="UP000662747">
    <property type="component" value="Chromosome"/>
</dbReference>
<protein>
    <recommendedName>
        <fullName evidence="4">Lipoprotein</fullName>
    </recommendedName>
</protein>